<reference evidence="12" key="1">
    <citation type="submission" date="2017-09" db="EMBL/GenBank/DDBJ databases">
        <title>Depth-based differentiation of microbial function through sediment-hosted aquifers and enrichment of novel symbionts in the deep terrestrial subsurface.</title>
        <authorList>
            <person name="Probst A.J."/>
            <person name="Ladd B."/>
            <person name="Jarett J.K."/>
            <person name="Geller-Mcgrath D.E."/>
            <person name="Sieber C.M.K."/>
            <person name="Emerson J.B."/>
            <person name="Anantharaman K."/>
            <person name="Thomas B.C."/>
            <person name="Malmstrom R."/>
            <person name="Stieglmeier M."/>
            <person name="Klingl A."/>
            <person name="Woyke T."/>
            <person name="Ryan C.M."/>
            <person name="Banfield J.F."/>
        </authorList>
    </citation>
    <scope>NUCLEOTIDE SEQUENCE [LARGE SCALE GENOMIC DNA]</scope>
</reference>
<dbReference type="PRINTS" id="PR01040">
    <property type="entry name" value="TRNASYNTHTYR"/>
</dbReference>
<feature type="binding site" evidence="8">
    <location>
        <position position="34"/>
    </location>
    <ligand>
        <name>L-tyrosine</name>
        <dbReference type="ChEBI" id="CHEBI:58315"/>
    </ligand>
</feature>
<keyword evidence="4 9" id="KW-0694">RNA-binding</keyword>
<feature type="domain" description="Tyrosine--tRNA ligase SYY-like C-terminal" evidence="10">
    <location>
        <begin position="329"/>
        <end position="403"/>
    </location>
</feature>
<dbReference type="FunFam" id="1.10.240.10:FF:000001">
    <property type="entry name" value="Tyrosine--tRNA ligase"/>
    <property type="match status" value="1"/>
</dbReference>
<dbReference type="InterPro" id="IPR002307">
    <property type="entry name" value="Tyr-tRNA-ligase"/>
</dbReference>
<dbReference type="SUPFAM" id="SSF52374">
    <property type="entry name" value="Nucleotidylyl transferase"/>
    <property type="match status" value="1"/>
</dbReference>
<dbReference type="GO" id="GO:0005524">
    <property type="term" value="F:ATP binding"/>
    <property type="evidence" value="ECO:0007669"/>
    <property type="project" value="UniProtKB-UniRule"/>
</dbReference>
<evidence type="ECO:0000256" key="9">
    <source>
        <dbReference type="PROSITE-ProRule" id="PRU00182"/>
    </source>
</evidence>
<dbReference type="Proteomes" id="UP000228775">
    <property type="component" value="Unassembled WGS sequence"/>
</dbReference>
<evidence type="ECO:0000256" key="5">
    <source>
        <dbReference type="ARBA" id="ARBA00022917"/>
    </source>
</evidence>
<dbReference type="GO" id="GO:0005829">
    <property type="term" value="C:cytosol"/>
    <property type="evidence" value="ECO:0007669"/>
    <property type="project" value="TreeGrafter"/>
</dbReference>
<evidence type="ECO:0000256" key="4">
    <source>
        <dbReference type="ARBA" id="ARBA00022884"/>
    </source>
</evidence>
<evidence type="ECO:0000256" key="3">
    <source>
        <dbReference type="ARBA" id="ARBA00022840"/>
    </source>
</evidence>
<evidence type="ECO:0000313" key="11">
    <source>
        <dbReference type="EMBL" id="PIU75577.1"/>
    </source>
</evidence>
<dbReference type="EMBL" id="PEVY01000002">
    <property type="protein sequence ID" value="PIU75577.1"/>
    <property type="molecule type" value="Genomic_DNA"/>
</dbReference>
<dbReference type="InterPro" id="IPR024088">
    <property type="entry name" value="Tyr-tRNA-ligase_bac-type"/>
</dbReference>
<dbReference type="InterPro" id="IPR002305">
    <property type="entry name" value="aa-tRNA-synth_Ic"/>
</dbReference>
<keyword evidence="6 8" id="KW-0030">Aminoacyl-tRNA synthetase</keyword>
<feature type="short sequence motif" description="'KMSKS' region" evidence="8">
    <location>
        <begin position="229"/>
        <end position="233"/>
    </location>
</feature>
<comment type="function">
    <text evidence="8">Catalyzes the attachment of tyrosine to tRNA(Tyr) in a two-step reaction: tyrosine is first activated by ATP to form Tyr-AMP and then transferred to the acceptor end of tRNA(Tyr).</text>
</comment>
<comment type="similarity">
    <text evidence="8">Belongs to the class-I aminoacyl-tRNA synthetase family. TyrS type 1 subfamily.</text>
</comment>
<dbReference type="InterPro" id="IPR014729">
    <property type="entry name" value="Rossmann-like_a/b/a_fold"/>
</dbReference>
<sequence>MNALDILKERGFVQQCSNENGLRALFSRAKVVYYAGFDPTADSLHVGHLIPIMAMANLQRAGHTPIIIIGGGTALIGDPSGKTEMRRIITREEIARNIAKLLPQFKRYLEIGNGKGTLFDNADWLAGLNYIEFLRDIGRHFKVNEMIRNEGYRLRLERKEGLSFIEFNYQLLQAYDFLVLFERHGCILQVGGDDQWGNILAGINLVRQVKREVVYALTFPLITTASGQKMGKTETGAIWLDATRTSPYNFYQYWINVDDRDVIRFLKMFTFLSMEKINELAKLQGADIRKVKEILAYETTKLAHGEEEAKKARKTAGAAFAKTEEDSSGLPTTVVSETRIAEGIPVVDLFFEAGLAPSKGTARRLIEQGGAYVNDQKITATDAVIKRDVFRNNACIIRHGKKQQHRIVIGD</sequence>
<dbReference type="InterPro" id="IPR024107">
    <property type="entry name" value="Tyr-tRNA-ligase_bac_1"/>
</dbReference>
<accession>A0A2M7AY66</accession>
<dbReference type="PANTHER" id="PTHR11766">
    <property type="entry name" value="TYROSYL-TRNA SYNTHETASE"/>
    <property type="match status" value="1"/>
</dbReference>
<dbReference type="InterPro" id="IPR054608">
    <property type="entry name" value="SYY-like_C"/>
</dbReference>
<evidence type="ECO:0000256" key="8">
    <source>
        <dbReference type="HAMAP-Rule" id="MF_02006"/>
    </source>
</evidence>
<dbReference type="CDD" id="cd00165">
    <property type="entry name" value="S4"/>
    <property type="match status" value="1"/>
</dbReference>
<keyword evidence="5 8" id="KW-0648">Protein biosynthesis</keyword>
<dbReference type="NCBIfam" id="TIGR00234">
    <property type="entry name" value="tyrS"/>
    <property type="match status" value="1"/>
</dbReference>
<dbReference type="PROSITE" id="PS00178">
    <property type="entry name" value="AA_TRNA_LIGASE_I"/>
    <property type="match status" value="1"/>
</dbReference>
<keyword evidence="8" id="KW-0963">Cytoplasm</keyword>
<proteinExistence type="inferred from homology"/>
<comment type="subunit">
    <text evidence="8">Homodimer.</text>
</comment>
<dbReference type="Pfam" id="PF22421">
    <property type="entry name" value="SYY_C-terminal"/>
    <property type="match status" value="1"/>
</dbReference>
<keyword evidence="1 8" id="KW-0436">Ligase</keyword>
<feature type="binding site" evidence="8">
    <location>
        <position position="173"/>
    </location>
    <ligand>
        <name>L-tyrosine</name>
        <dbReference type="ChEBI" id="CHEBI:58315"/>
    </ligand>
</feature>
<dbReference type="HAMAP" id="MF_02006">
    <property type="entry name" value="Tyr_tRNA_synth_type1"/>
    <property type="match status" value="1"/>
</dbReference>
<evidence type="ECO:0000313" key="12">
    <source>
        <dbReference type="Proteomes" id="UP000228775"/>
    </source>
</evidence>
<evidence type="ECO:0000256" key="1">
    <source>
        <dbReference type="ARBA" id="ARBA00022598"/>
    </source>
</evidence>
<dbReference type="Pfam" id="PF00579">
    <property type="entry name" value="tRNA-synt_1b"/>
    <property type="match status" value="1"/>
</dbReference>
<comment type="catalytic activity">
    <reaction evidence="7 8">
        <text>tRNA(Tyr) + L-tyrosine + ATP = L-tyrosyl-tRNA(Tyr) + AMP + diphosphate + H(+)</text>
        <dbReference type="Rhea" id="RHEA:10220"/>
        <dbReference type="Rhea" id="RHEA-COMP:9706"/>
        <dbReference type="Rhea" id="RHEA-COMP:9707"/>
        <dbReference type="ChEBI" id="CHEBI:15378"/>
        <dbReference type="ChEBI" id="CHEBI:30616"/>
        <dbReference type="ChEBI" id="CHEBI:33019"/>
        <dbReference type="ChEBI" id="CHEBI:58315"/>
        <dbReference type="ChEBI" id="CHEBI:78442"/>
        <dbReference type="ChEBI" id="CHEBI:78536"/>
        <dbReference type="ChEBI" id="CHEBI:456215"/>
        <dbReference type="EC" id="6.1.1.1"/>
    </reaction>
</comment>
<evidence type="ECO:0000256" key="2">
    <source>
        <dbReference type="ARBA" id="ARBA00022741"/>
    </source>
</evidence>
<dbReference type="SUPFAM" id="SSF55174">
    <property type="entry name" value="Alpha-L RNA-binding motif"/>
    <property type="match status" value="1"/>
</dbReference>
<evidence type="ECO:0000259" key="10">
    <source>
        <dbReference type="Pfam" id="PF22421"/>
    </source>
</evidence>
<keyword evidence="3 8" id="KW-0067">ATP-binding</keyword>
<dbReference type="GO" id="GO:0004831">
    <property type="term" value="F:tyrosine-tRNA ligase activity"/>
    <property type="evidence" value="ECO:0007669"/>
    <property type="project" value="UniProtKB-UniRule"/>
</dbReference>
<feature type="short sequence motif" description="'HIGH' region" evidence="8">
    <location>
        <begin position="39"/>
        <end position="48"/>
    </location>
</feature>
<dbReference type="AlphaFoldDB" id="A0A2M7AY66"/>
<dbReference type="InterPro" id="IPR036986">
    <property type="entry name" value="S4_RNA-bd_sf"/>
</dbReference>
<keyword evidence="2 8" id="KW-0547">Nucleotide-binding</keyword>
<dbReference type="EC" id="6.1.1.1" evidence="8"/>
<dbReference type="PROSITE" id="PS50889">
    <property type="entry name" value="S4"/>
    <property type="match status" value="1"/>
</dbReference>
<dbReference type="PANTHER" id="PTHR11766:SF0">
    <property type="entry name" value="TYROSINE--TRNA LIGASE, MITOCHONDRIAL"/>
    <property type="match status" value="1"/>
</dbReference>
<dbReference type="Gene3D" id="3.10.290.10">
    <property type="entry name" value="RNA-binding S4 domain"/>
    <property type="match status" value="1"/>
</dbReference>
<dbReference type="GO" id="GO:0003723">
    <property type="term" value="F:RNA binding"/>
    <property type="evidence" value="ECO:0007669"/>
    <property type="project" value="UniProtKB-KW"/>
</dbReference>
<organism evidence="11 12">
    <name type="scientific">Candidatus Portnoybacteria bacterium CG06_land_8_20_14_3_00_39_12</name>
    <dbReference type="NCBI Taxonomy" id="1974809"/>
    <lineage>
        <taxon>Bacteria</taxon>
        <taxon>Candidatus Portnoyibacteriota</taxon>
    </lineage>
</organism>
<comment type="caution">
    <text evidence="11">The sequence shown here is derived from an EMBL/GenBank/DDBJ whole genome shotgun (WGS) entry which is preliminary data.</text>
</comment>
<gene>
    <name evidence="8" type="primary">tyrS</name>
    <name evidence="11" type="ORF">COS76_00110</name>
</gene>
<feature type="binding site" evidence="8">
    <location>
        <position position="232"/>
    </location>
    <ligand>
        <name>ATP</name>
        <dbReference type="ChEBI" id="CHEBI:30616"/>
    </ligand>
</feature>
<protein>
    <recommendedName>
        <fullName evidence="8">Tyrosine--tRNA ligase</fullName>
        <ecNumber evidence="8">6.1.1.1</ecNumber>
    </recommendedName>
    <alternativeName>
        <fullName evidence="8">Tyrosyl-tRNA synthetase</fullName>
        <shortName evidence="8">TyrRS</shortName>
    </alternativeName>
</protein>
<dbReference type="InterPro" id="IPR001412">
    <property type="entry name" value="aa-tRNA-synth_I_CS"/>
</dbReference>
<evidence type="ECO:0000256" key="7">
    <source>
        <dbReference type="ARBA" id="ARBA00048248"/>
    </source>
</evidence>
<dbReference type="GO" id="GO:0006437">
    <property type="term" value="P:tyrosyl-tRNA aminoacylation"/>
    <property type="evidence" value="ECO:0007669"/>
    <property type="project" value="UniProtKB-UniRule"/>
</dbReference>
<comment type="subcellular location">
    <subcellularLocation>
        <location evidence="8">Cytoplasm</location>
    </subcellularLocation>
</comment>
<feature type="binding site" evidence="8">
    <location>
        <position position="169"/>
    </location>
    <ligand>
        <name>L-tyrosine</name>
        <dbReference type="ChEBI" id="CHEBI:58315"/>
    </ligand>
</feature>
<dbReference type="CDD" id="cd00805">
    <property type="entry name" value="TyrRS_core"/>
    <property type="match status" value="1"/>
</dbReference>
<dbReference type="Gene3D" id="3.40.50.620">
    <property type="entry name" value="HUPs"/>
    <property type="match status" value="1"/>
</dbReference>
<evidence type="ECO:0000256" key="6">
    <source>
        <dbReference type="ARBA" id="ARBA00023146"/>
    </source>
</evidence>
<name>A0A2M7AY66_9BACT</name>
<dbReference type="Gene3D" id="1.10.240.10">
    <property type="entry name" value="Tyrosyl-Transfer RNA Synthetase"/>
    <property type="match status" value="1"/>
</dbReference>